<feature type="region of interest" description="Disordered" evidence="7">
    <location>
        <begin position="314"/>
        <end position="362"/>
    </location>
</feature>
<dbReference type="InterPro" id="IPR040236">
    <property type="entry name" value="TMEM198"/>
</dbReference>
<evidence type="ECO:0000256" key="3">
    <source>
        <dbReference type="ARBA" id="ARBA00022692"/>
    </source>
</evidence>
<evidence type="ECO:0000256" key="7">
    <source>
        <dbReference type="SAM" id="MobiDB-lite"/>
    </source>
</evidence>
<dbReference type="AlphaFoldDB" id="A0A336M690"/>
<gene>
    <name evidence="10" type="primary">CSON012691</name>
</gene>
<feature type="transmembrane region" description="Helical" evidence="8">
    <location>
        <begin position="81"/>
        <end position="98"/>
    </location>
</feature>
<dbReference type="OMA" id="NHTMIDL"/>
<sequence length="362" mass="40031">MQMSTLETMHFQQDGSHVIDVTPESNFGHTTQIIWPFLIQGAMDTPQCIATPPDTIQILLWTTVAVFGVVYTLLGYRCLRAVGFLTGLAAGTGSILWLQHEHITVLGKETVPALAIVTGLFGAIFGSAHPIASALVGAFCGALVAAASMAACIVGFPDQVFGKQEVLVAVGGGAIIFSILALCCGKIFTIIASSVVGSAMILCSIDFFMHGLETIDWLFNVKPELEHPKCWGGILLCSWPISAIIGLLVQCFITAWRIDHKRHKHRRRRHRSRSSSQRPRETREEARQRKYRYLYQVRTARGDIISQNFVSALQKRVQSGPPSEQSTKTSSNERNTNRSDRTHMTNLPETDISRMDYMNERG</sequence>
<accession>A0A336M690</accession>
<dbReference type="Pfam" id="PF13886">
    <property type="entry name" value="TM7S3_TM198"/>
    <property type="match status" value="1"/>
</dbReference>
<keyword evidence="5 8" id="KW-0472">Membrane</keyword>
<name>A0A336M690_CULSO</name>
<feature type="domain" description="TM7S3/TM198-like" evidence="9">
    <location>
        <begin position="62"/>
        <end position="251"/>
    </location>
</feature>
<feature type="transmembrane region" description="Helical" evidence="8">
    <location>
        <begin position="168"/>
        <end position="188"/>
    </location>
</feature>
<evidence type="ECO:0000256" key="8">
    <source>
        <dbReference type="SAM" id="Phobius"/>
    </source>
</evidence>
<comment type="subcellular location">
    <subcellularLocation>
        <location evidence="1">Membrane</location>
        <topology evidence="1">Multi-pass membrane protein</topology>
    </subcellularLocation>
</comment>
<dbReference type="EMBL" id="UFQT01000611">
    <property type="protein sequence ID" value="SSX25725.1"/>
    <property type="molecule type" value="Genomic_DNA"/>
</dbReference>
<evidence type="ECO:0000256" key="1">
    <source>
        <dbReference type="ARBA" id="ARBA00004141"/>
    </source>
</evidence>
<protein>
    <recommendedName>
        <fullName evidence="6">Transmembrane protein 198</fullName>
    </recommendedName>
</protein>
<dbReference type="VEuPathDB" id="VectorBase:CSON012691"/>
<feature type="compositionally biased region" description="Basic residues" evidence="7">
    <location>
        <begin position="263"/>
        <end position="273"/>
    </location>
</feature>
<evidence type="ECO:0000259" key="9">
    <source>
        <dbReference type="Pfam" id="PF13886"/>
    </source>
</evidence>
<organism evidence="10">
    <name type="scientific">Culicoides sonorensis</name>
    <name type="common">Biting midge</name>
    <dbReference type="NCBI Taxonomy" id="179676"/>
    <lineage>
        <taxon>Eukaryota</taxon>
        <taxon>Metazoa</taxon>
        <taxon>Ecdysozoa</taxon>
        <taxon>Arthropoda</taxon>
        <taxon>Hexapoda</taxon>
        <taxon>Insecta</taxon>
        <taxon>Pterygota</taxon>
        <taxon>Neoptera</taxon>
        <taxon>Endopterygota</taxon>
        <taxon>Diptera</taxon>
        <taxon>Nematocera</taxon>
        <taxon>Chironomoidea</taxon>
        <taxon>Ceratopogonidae</taxon>
        <taxon>Ceratopogoninae</taxon>
        <taxon>Culicoides</taxon>
        <taxon>Monoculicoides</taxon>
    </lineage>
</organism>
<feature type="transmembrane region" description="Helical" evidence="8">
    <location>
        <begin position="110"/>
        <end position="128"/>
    </location>
</feature>
<evidence type="ECO:0000256" key="6">
    <source>
        <dbReference type="ARBA" id="ARBA00049737"/>
    </source>
</evidence>
<dbReference type="PANTHER" id="PTHR31247">
    <property type="entry name" value="TRANSMEMBRANE PROTEIN 198 FAMILY MEMBER"/>
    <property type="match status" value="1"/>
</dbReference>
<feature type="compositionally biased region" description="Basic and acidic residues" evidence="7">
    <location>
        <begin position="278"/>
        <end position="287"/>
    </location>
</feature>
<evidence type="ECO:0000256" key="4">
    <source>
        <dbReference type="ARBA" id="ARBA00022989"/>
    </source>
</evidence>
<feature type="compositionally biased region" description="Basic and acidic residues" evidence="7">
    <location>
        <begin position="351"/>
        <end position="362"/>
    </location>
</feature>
<feature type="region of interest" description="Disordered" evidence="7">
    <location>
        <begin position="263"/>
        <end position="287"/>
    </location>
</feature>
<comment type="similarity">
    <text evidence="2">Belongs to the TMEM198 family.</text>
</comment>
<dbReference type="InterPro" id="IPR025256">
    <property type="entry name" value="TM7S3/TM198-like_dom"/>
</dbReference>
<feature type="transmembrane region" description="Helical" evidence="8">
    <location>
        <begin position="56"/>
        <end position="74"/>
    </location>
</feature>
<reference evidence="10" key="1">
    <citation type="submission" date="2018-07" db="EMBL/GenBank/DDBJ databases">
        <authorList>
            <person name="Quirk P.G."/>
            <person name="Krulwich T.A."/>
        </authorList>
    </citation>
    <scope>NUCLEOTIDE SEQUENCE</scope>
</reference>
<dbReference type="GO" id="GO:0005886">
    <property type="term" value="C:plasma membrane"/>
    <property type="evidence" value="ECO:0007669"/>
    <property type="project" value="TreeGrafter"/>
</dbReference>
<keyword evidence="3 8" id="KW-0812">Transmembrane</keyword>
<feature type="compositionally biased region" description="Polar residues" evidence="7">
    <location>
        <begin position="314"/>
        <end position="334"/>
    </location>
</feature>
<evidence type="ECO:0000313" key="10">
    <source>
        <dbReference type="EMBL" id="SSX25725.1"/>
    </source>
</evidence>
<evidence type="ECO:0000256" key="2">
    <source>
        <dbReference type="ARBA" id="ARBA00006244"/>
    </source>
</evidence>
<feature type="transmembrane region" description="Helical" evidence="8">
    <location>
        <begin position="195"/>
        <end position="212"/>
    </location>
</feature>
<proteinExistence type="inferred from homology"/>
<feature type="transmembrane region" description="Helical" evidence="8">
    <location>
        <begin position="135"/>
        <end position="156"/>
    </location>
</feature>
<dbReference type="PANTHER" id="PTHR31247:SF5">
    <property type="entry name" value="DUF4203 DOMAIN-CONTAINING PROTEIN"/>
    <property type="match status" value="1"/>
</dbReference>
<feature type="transmembrane region" description="Helical" evidence="8">
    <location>
        <begin position="232"/>
        <end position="258"/>
    </location>
</feature>
<evidence type="ECO:0000256" key="5">
    <source>
        <dbReference type="ARBA" id="ARBA00023136"/>
    </source>
</evidence>
<keyword evidence="4 8" id="KW-1133">Transmembrane helix</keyword>